<gene>
    <name evidence="3" type="ORF">SAMN02745134_03258</name>
</gene>
<reference evidence="3 4" key="1">
    <citation type="submission" date="2017-04" db="EMBL/GenBank/DDBJ databases">
        <authorList>
            <person name="Afonso C.L."/>
            <person name="Miller P.J."/>
            <person name="Scott M.A."/>
            <person name="Spackman E."/>
            <person name="Goraichik I."/>
            <person name="Dimitrov K.M."/>
            <person name="Suarez D.L."/>
            <person name="Swayne D.E."/>
        </authorList>
    </citation>
    <scope>NUCLEOTIDE SEQUENCE [LARGE SCALE GENOMIC DNA]</scope>
    <source>
        <strain evidence="3 4">DSM 12555</strain>
    </source>
</reference>
<dbReference type="AlphaFoldDB" id="A0A1W1XUJ4"/>
<dbReference type="InterPro" id="IPR012349">
    <property type="entry name" value="Split_barrel_FMN-bd"/>
</dbReference>
<sequence>MSEVLSSAIAYIEQSKVGLLVTIGEDGVPYVRDIGAFSNDSSDIYFFTAKATQKVKHIALNPKVTIYFENEGQQYESFKSVAVSGIASEVTEENEFSKAVEGISKRYPVIKDLVLSGEIKNTSIYKIKTSFVKLADYTKKPKEVIEGI</sequence>
<evidence type="ECO:0000313" key="3">
    <source>
        <dbReference type="EMBL" id="SMC27650.1"/>
    </source>
</evidence>
<dbReference type="EMBL" id="FWXH01000019">
    <property type="protein sequence ID" value="SMC27650.1"/>
    <property type="molecule type" value="Genomic_DNA"/>
</dbReference>
<dbReference type="GO" id="GO:0070967">
    <property type="term" value="F:coenzyme F420 binding"/>
    <property type="evidence" value="ECO:0007669"/>
    <property type="project" value="TreeGrafter"/>
</dbReference>
<keyword evidence="1" id="KW-0560">Oxidoreductase</keyword>
<dbReference type="GO" id="GO:0005829">
    <property type="term" value="C:cytosol"/>
    <property type="evidence" value="ECO:0007669"/>
    <property type="project" value="TreeGrafter"/>
</dbReference>
<feature type="domain" description="Pyridoxamine 5'-phosphate oxidase N-terminal" evidence="2">
    <location>
        <begin position="10"/>
        <end position="128"/>
    </location>
</feature>
<dbReference type="Pfam" id="PF01243">
    <property type="entry name" value="PNPOx_N"/>
    <property type="match status" value="1"/>
</dbReference>
<dbReference type="InterPro" id="IPR011576">
    <property type="entry name" value="Pyridox_Oxase_N"/>
</dbReference>
<dbReference type="Gene3D" id="2.30.110.10">
    <property type="entry name" value="Electron Transport, Fmn-binding Protein, Chain A"/>
    <property type="match status" value="1"/>
</dbReference>
<name>A0A1W1XUJ4_9CLOT</name>
<dbReference type="GO" id="GO:0016627">
    <property type="term" value="F:oxidoreductase activity, acting on the CH-CH group of donors"/>
    <property type="evidence" value="ECO:0007669"/>
    <property type="project" value="TreeGrafter"/>
</dbReference>
<proteinExistence type="predicted"/>
<dbReference type="PANTHER" id="PTHR35176">
    <property type="entry name" value="HEME OXYGENASE HI_0854-RELATED"/>
    <property type="match status" value="1"/>
</dbReference>
<organism evidence="3 4">
    <name type="scientific">Clostridium acidisoli DSM 12555</name>
    <dbReference type="NCBI Taxonomy" id="1121291"/>
    <lineage>
        <taxon>Bacteria</taxon>
        <taxon>Bacillati</taxon>
        <taxon>Bacillota</taxon>
        <taxon>Clostridia</taxon>
        <taxon>Eubacteriales</taxon>
        <taxon>Clostridiaceae</taxon>
        <taxon>Clostridium</taxon>
    </lineage>
</organism>
<dbReference type="Proteomes" id="UP000192468">
    <property type="component" value="Unassembled WGS sequence"/>
</dbReference>
<accession>A0A1W1XUJ4</accession>
<dbReference type="PANTHER" id="PTHR35176:SF6">
    <property type="entry name" value="HEME OXYGENASE HI_0854-RELATED"/>
    <property type="match status" value="1"/>
</dbReference>
<dbReference type="STRING" id="1121291.SAMN02745134_03258"/>
<evidence type="ECO:0000256" key="1">
    <source>
        <dbReference type="ARBA" id="ARBA00023002"/>
    </source>
</evidence>
<dbReference type="RefSeq" id="WP_084117283.1">
    <property type="nucleotide sequence ID" value="NZ_FWXH01000019.1"/>
</dbReference>
<evidence type="ECO:0000313" key="4">
    <source>
        <dbReference type="Proteomes" id="UP000192468"/>
    </source>
</evidence>
<keyword evidence="4" id="KW-1185">Reference proteome</keyword>
<dbReference type="OrthoDB" id="5431160at2"/>
<dbReference type="SUPFAM" id="SSF50475">
    <property type="entry name" value="FMN-binding split barrel"/>
    <property type="match status" value="1"/>
</dbReference>
<evidence type="ECO:0000259" key="2">
    <source>
        <dbReference type="Pfam" id="PF01243"/>
    </source>
</evidence>
<dbReference type="InterPro" id="IPR052019">
    <property type="entry name" value="F420H2_bilvrd_red/Heme_oxyg"/>
</dbReference>
<protein>
    <submittedName>
        <fullName evidence="3">General stress protein 26</fullName>
    </submittedName>
</protein>